<organism evidence="2 3">
    <name type="scientific">Streptomyces vinaceusdrappus</name>
    <dbReference type="NCBI Taxonomy" id="67376"/>
    <lineage>
        <taxon>Bacteria</taxon>
        <taxon>Bacillati</taxon>
        <taxon>Actinomycetota</taxon>
        <taxon>Actinomycetes</taxon>
        <taxon>Kitasatosporales</taxon>
        <taxon>Streptomycetaceae</taxon>
        <taxon>Streptomyces</taxon>
        <taxon>Streptomyces rochei group</taxon>
    </lineage>
</organism>
<dbReference type="Proteomes" id="UP001064390">
    <property type="component" value="Chromosome"/>
</dbReference>
<reference evidence="2" key="1">
    <citation type="submission" date="2022-09" db="EMBL/GenBank/DDBJ databases">
        <title>Streptomyces vinaceusdrappus strain AC-40.</title>
        <authorList>
            <person name="Sedeek A.M."/>
            <person name="Salah I."/>
            <person name="Kamel H.L."/>
            <person name="Soltan M.A."/>
            <person name="Elsayed T.R."/>
        </authorList>
    </citation>
    <scope>NUCLEOTIDE SEQUENCE</scope>
    <source>
        <strain evidence="2">AC-40</strain>
    </source>
</reference>
<proteinExistence type="predicted"/>
<feature type="non-terminal residue" evidence="2">
    <location>
        <position position="154"/>
    </location>
</feature>
<evidence type="ECO:0000313" key="3">
    <source>
        <dbReference type="Proteomes" id="UP001064390"/>
    </source>
</evidence>
<keyword evidence="3" id="KW-1185">Reference proteome</keyword>
<sequence length="154" mass="15614">MDSTRVTEHPTSFDRPTAGGDPADPRGALLRTPVPPRASGSALPVQGHAGETPPTAGTGAFEHSQPGTEPAAGSDAHRPRPAADGVPVQPGGAQTGSASGSGSGAAPRPAAPPPGDRRRGPRTAPGRPPPTRRDADRLRLLRPPPRRSPRGVDL</sequence>
<evidence type="ECO:0000256" key="1">
    <source>
        <dbReference type="SAM" id="MobiDB-lite"/>
    </source>
</evidence>
<evidence type="ECO:0000313" key="2">
    <source>
        <dbReference type="EMBL" id="UXI83246.1"/>
    </source>
</evidence>
<protein>
    <submittedName>
        <fullName evidence="2">Serine/threonine protein phosphatase</fullName>
    </submittedName>
</protein>
<name>A0ABY6C5M1_9ACTN</name>
<feature type="compositionally biased region" description="Low complexity" evidence="1">
    <location>
        <begin position="90"/>
        <end position="108"/>
    </location>
</feature>
<dbReference type="EMBL" id="CP104697">
    <property type="protein sequence ID" value="UXI83246.1"/>
    <property type="molecule type" value="Genomic_DNA"/>
</dbReference>
<feature type="compositionally biased region" description="Basic and acidic residues" evidence="1">
    <location>
        <begin position="1"/>
        <end position="12"/>
    </location>
</feature>
<feature type="region of interest" description="Disordered" evidence="1">
    <location>
        <begin position="1"/>
        <end position="154"/>
    </location>
</feature>
<accession>A0ABY6C5M1</accession>
<feature type="compositionally biased region" description="Basic residues" evidence="1">
    <location>
        <begin position="144"/>
        <end position="154"/>
    </location>
</feature>
<gene>
    <name evidence="2" type="ORF">N6Q81_22635</name>
</gene>